<proteinExistence type="predicted"/>
<keyword evidence="1" id="KW-1133">Transmembrane helix</keyword>
<organism evidence="2 3">
    <name type="scientific">Priapulus caudatus</name>
    <name type="common">Priapulid worm</name>
    <dbReference type="NCBI Taxonomy" id="37621"/>
    <lineage>
        <taxon>Eukaryota</taxon>
        <taxon>Metazoa</taxon>
        <taxon>Ecdysozoa</taxon>
        <taxon>Scalidophora</taxon>
        <taxon>Priapulida</taxon>
        <taxon>Priapulimorpha</taxon>
        <taxon>Priapulimorphida</taxon>
        <taxon>Priapulidae</taxon>
        <taxon>Priapulus</taxon>
    </lineage>
</organism>
<dbReference type="RefSeq" id="XP_014667925.1">
    <property type="nucleotide sequence ID" value="XM_014812439.1"/>
</dbReference>
<gene>
    <name evidence="3" type="primary">LOC106809374</name>
</gene>
<evidence type="ECO:0000313" key="3">
    <source>
        <dbReference type="RefSeq" id="XP_014667925.1"/>
    </source>
</evidence>
<dbReference type="PANTHER" id="PTHR20921:SF0">
    <property type="entry name" value="TRANSMEMBRANE PROTEIN 222"/>
    <property type="match status" value="1"/>
</dbReference>
<dbReference type="PANTHER" id="PTHR20921">
    <property type="entry name" value="TRANSMEMBRANE PROTEIN 222"/>
    <property type="match status" value="1"/>
</dbReference>
<keyword evidence="1" id="KW-0812">Transmembrane</keyword>
<feature type="transmembrane region" description="Helical" evidence="1">
    <location>
        <begin position="168"/>
        <end position="184"/>
    </location>
</feature>
<dbReference type="Pfam" id="PF05608">
    <property type="entry name" value="RTE1"/>
    <property type="match status" value="1"/>
</dbReference>
<name>A0ABM1E6V4_PRICU</name>
<keyword evidence="2" id="KW-1185">Reference proteome</keyword>
<protein>
    <submittedName>
        <fullName evidence="3">Transmembrane protein 222-like</fullName>
    </submittedName>
</protein>
<evidence type="ECO:0000313" key="2">
    <source>
        <dbReference type="Proteomes" id="UP000695022"/>
    </source>
</evidence>
<sequence>MEDEAERKEGTVNMPKAFPTYGAMDVDHKRCRYPYCIVWTPIPVLTWILPIIGHMGIAMSSGVIRDFAGPYFVSEDCMAFGNPTKYWRLSLEKVPGGQAMYDAAVSDASVEYKGHMHNLCCDNCHSHVALALDLMKYNKSMSWNMVKLCFLMLVHGKYVSFIGFLKTWLPFLIMLGIVITMVSVL</sequence>
<evidence type="ECO:0000256" key="1">
    <source>
        <dbReference type="SAM" id="Phobius"/>
    </source>
</evidence>
<dbReference type="InterPro" id="IPR008496">
    <property type="entry name" value="TMEM222/RTE1"/>
</dbReference>
<keyword evidence="1" id="KW-0472">Membrane</keyword>
<reference evidence="3" key="1">
    <citation type="submission" date="2025-08" db="UniProtKB">
        <authorList>
            <consortium name="RefSeq"/>
        </authorList>
    </citation>
    <scope>IDENTIFICATION</scope>
</reference>
<accession>A0ABM1E6V4</accession>
<dbReference type="Proteomes" id="UP000695022">
    <property type="component" value="Unplaced"/>
</dbReference>
<dbReference type="GeneID" id="106809374"/>